<name>A0A9P7EX96_9AGAM</name>
<evidence type="ECO:0000313" key="2">
    <source>
        <dbReference type="Proteomes" id="UP000823399"/>
    </source>
</evidence>
<sequence length="53" mass="6279">VMKQALDIFKDSTIASKTGKDNRSRFWGLYKRVVEEHDEFLERYNSDVDIDLV</sequence>
<reference evidence="1" key="1">
    <citation type="journal article" date="2020" name="New Phytol.">
        <title>Comparative genomics reveals dynamic genome evolution in host specialist ectomycorrhizal fungi.</title>
        <authorList>
            <person name="Lofgren L.A."/>
            <person name="Nguyen N.H."/>
            <person name="Vilgalys R."/>
            <person name="Ruytinx J."/>
            <person name="Liao H.L."/>
            <person name="Branco S."/>
            <person name="Kuo A."/>
            <person name="LaButti K."/>
            <person name="Lipzen A."/>
            <person name="Andreopoulos W."/>
            <person name="Pangilinan J."/>
            <person name="Riley R."/>
            <person name="Hundley H."/>
            <person name="Na H."/>
            <person name="Barry K."/>
            <person name="Grigoriev I.V."/>
            <person name="Stajich J.E."/>
            <person name="Kennedy P.G."/>
        </authorList>
    </citation>
    <scope>NUCLEOTIDE SEQUENCE</scope>
    <source>
        <strain evidence="1">FC423</strain>
    </source>
</reference>
<dbReference type="Proteomes" id="UP000823399">
    <property type="component" value="Unassembled WGS sequence"/>
</dbReference>
<protein>
    <submittedName>
        <fullName evidence="1">Uncharacterized protein</fullName>
    </submittedName>
</protein>
<feature type="non-terminal residue" evidence="1">
    <location>
        <position position="53"/>
    </location>
</feature>
<feature type="non-terminal residue" evidence="1">
    <location>
        <position position="1"/>
    </location>
</feature>
<organism evidence="1 2">
    <name type="scientific">Suillus discolor</name>
    <dbReference type="NCBI Taxonomy" id="1912936"/>
    <lineage>
        <taxon>Eukaryota</taxon>
        <taxon>Fungi</taxon>
        <taxon>Dikarya</taxon>
        <taxon>Basidiomycota</taxon>
        <taxon>Agaricomycotina</taxon>
        <taxon>Agaricomycetes</taxon>
        <taxon>Agaricomycetidae</taxon>
        <taxon>Boletales</taxon>
        <taxon>Suillineae</taxon>
        <taxon>Suillaceae</taxon>
        <taxon>Suillus</taxon>
    </lineage>
</organism>
<evidence type="ECO:0000313" key="1">
    <source>
        <dbReference type="EMBL" id="KAG2093737.1"/>
    </source>
</evidence>
<dbReference type="AlphaFoldDB" id="A0A9P7EX96"/>
<dbReference type="OrthoDB" id="3056321at2759"/>
<gene>
    <name evidence="1" type="ORF">F5147DRAFT_538808</name>
</gene>
<dbReference type="RefSeq" id="XP_041287295.1">
    <property type="nucleotide sequence ID" value="XM_041430203.1"/>
</dbReference>
<accession>A0A9P7EX96</accession>
<comment type="caution">
    <text evidence="1">The sequence shown here is derived from an EMBL/GenBank/DDBJ whole genome shotgun (WGS) entry which is preliminary data.</text>
</comment>
<dbReference type="EMBL" id="JABBWM010000083">
    <property type="protein sequence ID" value="KAG2093737.1"/>
    <property type="molecule type" value="Genomic_DNA"/>
</dbReference>
<keyword evidence="2" id="KW-1185">Reference proteome</keyword>
<proteinExistence type="predicted"/>
<dbReference type="GeneID" id="64692462"/>